<reference evidence="9 10" key="1">
    <citation type="journal article" date="2014" name="Science">
        <title>Plant genetics. Early allopolyploid evolution in the post-Neolithic Brassica napus oilseed genome.</title>
        <authorList>
            <person name="Chalhoub B."/>
            <person name="Denoeud F."/>
            <person name="Liu S."/>
            <person name="Parkin I.A."/>
            <person name="Tang H."/>
            <person name="Wang X."/>
            <person name="Chiquet J."/>
            <person name="Belcram H."/>
            <person name="Tong C."/>
            <person name="Samans B."/>
            <person name="Correa M."/>
            <person name="Da Silva C."/>
            <person name="Just J."/>
            <person name="Falentin C."/>
            <person name="Koh C.S."/>
            <person name="Le Clainche I."/>
            <person name="Bernard M."/>
            <person name="Bento P."/>
            <person name="Noel B."/>
            <person name="Labadie K."/>
            <person name="Alberti A."/>
            <person name="Charles M."/>
            <person name="Arnaud D."/>
            <person name="Guo H."/>
            <person name="Daviaud C."/>
            <person name="Alamery S."/>
            <person name="Jabbari K."/>
            <person name="Zhao M."/>
            <person name="Edger P.P."/>
            <person name="Chelaifa H."/>
            <person name="Tack D."/>
            <person name="Lassalle G."/>
            <person name="Mestiri I."/>
            <person name="Schnel N."/>
            <person name="Le Paslier M.C."/>
            <person name="Fan G."/>
            <person name="Renault V."/>
            <person name="Bayer P.E."/>
            <person name="Golicz A.A."/>
            <person name="Manoli S."/>
            <person name="Lee T.H."/>
            <person name="Thi V.H."/>
            <person name="Chalabi S."/>
            <person name="Hu Q."/>
            <person name="Fan C."/>
            <person name="Tollenaere R."/>
            <person name="Lu Y."/>
            <person name="Battail C."/>
            <person name="Shen J."/>
            <person name="Sidebottom C.H."/>
            <person name="Wang X."/>
            <person name="Canaguier A."/>
            <person name="Chauveau A."/>
            <person name="Berard A."/>
            <person name="Deniot G."/>
            <person name="Guan M."/>
            <person name="Liu Z."/>
            <person name="Sun F."/>
            <person name="Lim Y.P."/>
            <person name="Lyons E."/>
            <person name="Town C.D."/>
            <person name="Bancroft I."/>
            <person name="Wang X."/>
            <person name="Meng J."/>
            <person name="Ma J."/>
            <person name="Pires J.C."/>
            <person name="King G.J."/>
            <person name="Brunel D."/>
            <person name="Delourme R."/>
            <person name="Renard M."/>
            <person name="Aury J.M."/>
            <person name="Adams K.L."/>
            <person name="Batley J."/>
            <person name="Snowdon R.J."/>
            <person name="Tost J."/>
            <person name="Edwards D."/>
            <person name="Zhou Y."/>
            <person name="Hua W."/>
            <person name="Sharpe A.G."/>
            <person name="Paterson A.H."/>
            <person name="Guan C."/>
            <person name="Wincker P."/>
        </authorList>
    </citation>
    <scope>NUCLEOTIDE SEQUENCE [LARGE SCALE GENOMIC DNA]</scope>
    <source>
        <strain evidence="10">cv. Darmor-bzh</strain>
    </source>
</reference>
<evidence type="ECO:0000256" key="4">
    <source>
        <dbReference type="ARBA" id="ARBA00022777"/>
    </source>
</evidence>
<evidence type="ECO:0000256" key="7">
    <source>
        <dbReference type="SAM" id="MobiDB-lite"/>
    </source>
</evidence>
<dbReference type="PANTHER" id="PTHR47987">
    <property type="entry name" value="OS08G0249100 PROTEIN"/>
    <property type="match status" value="1"/>
</dbReference>
<protein>
    <submittedName>
        <fullName evidence="9">BnaA02g33970D protein</fullName>
    </submittedName>
</protein>
<dbReference type="InterPro" id="IPR001245">
    <property type="entry name" value="Ser-Thr/Tyr_kinase_cat_dom"/>
</dbReference>
<dbReference type="AlphaFoldDB" id="A0A078H1M1"/>
<dbReference type="EMBL" id="LK032270">
    <property type="protein sequence ID" value="CDY31344.1"/>
    <property type="molecule type" value="Genomic_DNA"/>
</dbReference>
<evidence type="ECO:0000313" key="10">
    <source>
        <dbReference type="Proteomes" id="UP000028999"/>
    </source>
</evidence>
<dbReference type="SMART" id="SM00220">
    <property type="entry name" value="S_TKc"/>
    <property type="match status" value="1"/>
</dbReference>
<dbReference type="InterPro" id="IPR008271">
    <property type="entry name" value="Ser/Thr_kinase_AS"/>
</dbReference>
<dbReference type="PROSITE" id="PS00108">
    <property type="entry name" value="PROTEIN_KINASE_ST"/>
    <property type="match status" value="1"/>
</dbReference>
<keyword evidence="2" id="KW-0808">Transferase</keyword>
<feature type="compositionally biased region" description="Low complexity" evidence="7">
    <location>
        <begin position="186"/>
        <end position="200"/>
    </location>
</feature>
<keyword evidence="10" id="KW-1185">Reference proteome</keyword>
<dbReference type="InterPro" id="IPR000719">
    <property type="entry name" value="Prot_kinase_dom"/>
</dbReference>
<gene>
    <name evidence="9" type="primary">BnaA02g33970D</name>
    <name evidence="9" type="ORF">GSBRNA2T00047532001</name>
</gene>
<evidence type="ECO:0000313" key="9">
    <source>
        <dbReference type="EMBL" id="CDY31344.1"/>
    </source>
</evidence>
<keyword evidence="1" id="KW-0723">Serine/threonine-protein kinase</keyword>
<feature type="domain" description="Protein kinase" evidence="8">
    <location>
        <begin position="334"/>
        <end position="612"/>
    </location>
</feature>
<evidence type="ECO:0000256" key="1">
    <source>
        <dbReference type="ARBA" id="ARBA00022527"/>
    </source>
</evidence>
<feature type="binding site" evidence="6">
    <location>
        <position position="362"/>
    </location>
    <ligand>
        <name>ATP</name>
        <dbReference type="ChEBI" id="CHEBI:30616"/>
    </ligand>
</feature>
<evidence type="ECO:0000256" key="6">
    <source>
        <dbReference type="PROSITE-ProRule" id="PRU10141"/>
    </source>
</evidence>
<dbReference type="Proteomes" id="UP000028999">
    <property type="component" value="Unassembled WGS sequence"/>
</dbReference>
<dbReference type="InterPro" id="IPR014729">
    <property type="entry name" value="Rossmann-like_a/b/a_fold"/>
</dbReference>
<accession>A0A078H1M1</accession>
<dbReference type="FunFam" id="1.10.510.10:FF:000284">
    <property type="entry name" value="Putative receptor-like serine/threonine-protein kinase"/>
    <property type="match status" value="1"/>
</dbReference>
<dbReference type="PROSITE" id="PS50011">
    <property type="entry name" value="PROTEIN_KINASE_DOM"/>
    <property type="match status" value="1"/>
</dbReference>
<dbReference type="InterPro" id="IPR017441">
    <property type="entry name" value="Protein_kinase_ATP_BS"/>
</dbReference>
<dbReference type="Gene3D" id="3.30.200.20">
    <property type="entry name" value="Phosphorylase Kinase, domain 1"/>
    <property type="match status" value="1"/>
</dbReference>
<dbReference type="GO" id="GO:0005524">
    <property type="term" value="F:ATP binding"/>
    <property type="evidence" value="ECO:0007669"/>
    <property type="project" value="UniProtKB-UniRule"/>
</dbReference>
<evidence type="ECO:0000256" key="5">
    <source>
        <dbReference type="ARBA" id="ARBA00022840"/>
    </source>
</evidence>
<dbReference type="STRING" id="3708.A0A078H1M1"/>
<dbReference type="InterPro" id="IPR011009">
    <property type="entry name" value="Kinase-like_dom_sf"/>
</dbReference>
<dbReference type="FunFam" id="3.30.200.20:FF:000268">
    <property type="entry name" value="probable receptor-like serine/threonine-protein kinase At5g57670"/>
    <property type="match status" value="1"/>
</dbReference>
<dbReference type="OMA" id="AFCERNQ"/>
<dbReference type="PaxDb" id="3708-A0A078H1M1"/>
<dbReference type="Gene3D" id="1.10.510.10">
    <property type="entry name" value="Transferase(Phosphotransferase) domain 1"/>
    <property type="match status" value="1"/>
</dbReference>
<dbReference type="SUPFAM" id="SSF52402">
    <property type="entry name" value="Adenine nucleotide alpha hydrolases-like"/>
    <property type="match status" value="1"/>
</dbReference>
<keyword evidence="5 6" id="KW-0067">ATP-binding</keyword>
<sequence length="677" mass="74082">MKPTGGGGEKPATEGSALVIVGVNPDERSREVLTWSLVNVARPGDRIIALHVLDYSLEGSTSLISLVKTFDTMLGVDLKLKFLRGKSARKVLVQEVKSCGATSLIVGSSKRHHTIRSSASLAKYCARSLAKDVSVFAVKSGKIMFRRVPSNNGAEGSHMKLPSLVCASPNVAIEAAKIGNTFSPARTTSSRWTRTSRTSSLQSPESLGVDNSLALVPVPTNKTDSGSPESGPGWHFLRRNWTKVSAKKAVLQWVSKLRGRDSAAVAYLDRKRSDSGCDEDCSSSIDGSELMQSPLSPCVGSNNVPEELEGLHEKYSSTCRLFTYKEVLSITSNFASDNLIGEGGNSYVYRGDLPDGRELAVKLLKPCLDVMKEFKQEIEVITSVNHKNIVSLFGFCFENNNLMLVYDYLPRGSLEENLHGNRKDAASFGWLERYRVAVGVAEALDYLHNTHDPEVIHRDVKSSNVLLADDFEAQLSDFGFASLASSASQHVTCGDIAGTFGYLAPEYFMHGKVTDRIDVYAFGVVLLELLSGRKPICVDQSKGQESLVLWANPILESGKFTHLLDPSLETDNSNDLIEKLLLAATLCIKRSPNDRPQMSLVVKILQGDEEATEWGKQQVRASQDAREYLTNIESHINLALLDLEDDAASDSSPEANSISVEDYLKGRWSRTASFNFN</sequence>
<dbReference type="Pfam" id="PF07714">
    <property type="entry name" value="PK_Tyr_Ser-Thr"/>
    <property type="match status" value="1"/>
</dbReference>
<evidence type="ECO:0000256" key="3">
    <source>
        <dbReference type="ARBA" id="ARBA00022741"/>
    </source>
</evidence>
<name>A0A078H1M1_BRANA</name>
<proteinExistence type="predicted"/>
<evidence type="ECO:0000259" key="8">
    <source>
        <dbReference type="PROSITE" id="PS50011"/>
    </source>
</evidence>
<dbReference type="InterPro" id="IPR046958">
    <property type="entry name" value="RBK1/2/STUNTED"/>
</dbReference>
<dbReference type="GO" id="GO:0004672">
    <property type="term" value="F:protein kinase activity"/>
    <property type="evidence" value="ECO:0000318"/>
    <property type="project" value="GO_Central"/>
</dbReference>
<organism evidence="9 10">
    <name type="scientific">Brassica napus</name>
    <name type="common">Rape</name>
    <dbReference type="NCBI Taxonomy" id="3708"/>
    <lineage>
        <taxon>Eukaryota</taxon>
        <taxon>Viridiplantae</taxon>
        <taxon>Streptophyta</taxon>
        <taxon>Embryophyta</taxon>
        <taxon>Tracheophyta</taxon>
        <taxon>Spermatophyta</taxon>
        <taxon>Magnoliopsida</taxon>
        <taxon>eudicotyledons</taxon>
        <taxon>Gunneridae</taxon>
        <taxon>Pentapetalae</taxon>
        <taxon>rosids</taxon>
        <taxon>malvids</taxon>
        <taxon>Brassicales</taxon>
        <taxon>Brassicaceae</taxon>
        <taxon>Brassiceae</taxon>
        <taxon>Brassica</taxon>
    </lineage>
</organism>
<dbReference type="PROSITE" id="PS00107">
    <property type="entry name" value="PROTEIN_KINASE_ATP"/>
    <property type="match status" value="1"/>
</dbReference>
<dbReference type="PANTHER" id="PTHR47987:SF5">
    <property type="entry name" value="PROTEIN KINASE DOMAIN-CONTAINING PROTEIN"/>
    <property type="match status" value="1"/>
</dbReference>
<keyword evidence="3 6" id="KW-0547">Nucleotide-binding</keyword>
<dbReference type="SUPFAM" id="SSF56112">
    <property type="entry name" value="Protein kinase-like (PK-like)"/>
    <property type="match status" value="1"/>
</dbReference>
<feature type="region of interest" description="Disordered" evidence="7">
    <location>
        <begin position="185"/>
        <end position="206"/>
    </location>
</feature>
<dbReference type="Gramene" id="CDY31344">
    <property type="protein sequence ID" value="CDY31344"/>
    <property type="gene ID" value="GSBRNA2T00047532001"/>
</dbReference>
<keyword evidence="4" id="KW-0418">Kinase</keyword>
<dbReference type="Gene3D" id="3.40.50.620">
    <property type="entry name" value="HUPs"/>
    <property type="match status" value="1"/>
</dbReference>
<evidence type="ECO:0000256" key="2">
    <source>
        <dbReference type="ARBA" id="ARBA00022679"/>
    </source>
</evidence>